<name>A0A926QGM0_9BACL</name>
<feature type="transmembrane region" description="Helical" evidence="8">
    <location>
        <begin position="21"/>
        <end position="41"/>
    </location>
</feature>
<evidence type="ECO:0000256" key="7">
    <source>
        <dbReference type="ARBA" id="ARBA00023136"/>
    </source>
</evidence>
<feature type="transmembrane region" description="Helical" evidence="8">
    <location>
        <begin position="47"/>
        <end position="69"/>
    </location>
</feature>
<keyword evidence="3" id="KW-1003">Cell membrane</keyword>
<dbReference type="PROSITE" id="PS00872">
    <property type="entry name" value="NA_GALACTOSIDE_SYMP"/>
    <property type="match status" value="1"/>
</dbReference>
<feature type="transmembrane region" description="Helical" evidence="8">
    <location>
        <begin position="378"/>
        <end position="398"/>
    </location>
</feature>
<dbReference type="NCBIfam" id="TIGR00792">
    <property type="entry name" value="gph"/>
    <property type="match status" value="1"/>
</dbReference>
<dbReference type="Proteomes" id="UP000650466">
    <property type="component" value="Unassembled WGS sequence"/>
</dbReference>
<feature type="transmembrane region" description="Helical" evidence="8">
    <location>
        <begin position="298"/>
        <end position="316"/>
    </location>
</feature>
<keyword evidence="5" id="KW-0769">Symport</keyword>
<dbReference type="InterPro" id="IPR036259">
    <property type="entry name" value="MFS_trans_sf"/>
</dbReference>
<dbReference type="GO" id="GO:0008643">
    <property type="term" value="P:carbohydrate transport"/>
    <property type="evidence" value="ECO:0007669"/>
    <property type="project" value="InterPro"/>
</dbReference>
<protein>
    <submittedName>
        <fullName evidence="9">MFS transporter</fullName>
    </submittedName>
</protein>
<evidence type="ECO:0000256" key="1">
    <source>
        <dbReference type="ARBA" id="ARBA00004651"/>
    </source>
</evidence>
<keyword evidence="10" id="KW-1185">Reference proteome</keyword>
<dbReference type="PANTHER" id="PTHR11328">
    <property type="entry name" value="MAJOR FACILITATOR SUPERFAMILY DOMAIN-CONTAINING PROTEIN"/>
    <property type="match status" value="1"/>
</dbReference>
<keyword evidence="7 8" id="KW-0472">Membrane</keyword>
<evidence type="ECO:0000256" key="6">
    <source>
        <dbReference type="ARBA" id="ARBA00022989"/>
    </source>
</evidence>
<dbReference type="InterPro" id="IPR039672">
    <property type="entry name" value="MFS_2"/>
</dbReference>
<comment type="subcellular location">
    <subcellularLocation>
        <location evidence="1">Cell membrane</location>
        <topology evidence="1">Multi-pass membrane protein</topology>
    </subcellularLocation>
</comment>
<dbReference type="EMBL" id="JACVVD010000001">
    <property type="protein sequence ID" value="MBD0378595.1"/>
    <property type="molecule type" value="Genomic_DNA"/>
</dbReference>
<evidence type="ECO:0000256" key="5">
    <source>
        <dbReference type="ARBA" id="ARBA00022847"/>
    </source>
</evidence>
<dbReference type="Pfam" id="PF13347">
    <property type="entry name" value="MFS_2"/>
    <property type="match status" value="1"/>
</dbReference>
<feature type="transmembrane region" description="Helical" evidence="8">
    <location>
        <begin position="233"/>
        <end position="255"/>
    </location>
</feature>
<keyword evidence="4 8" id="KW-0812">Transmembrane</keyword>
<comment type="caution">
    <text evidence="9">The sequence shown here is derived from an EMBL/GenBank/DDBJ whole genome shotgun (WGS) entry which is preliminary data.</text>
</comment>
<dbReference type="GO" id="GO:0006814">
    <property type="term" value="P:sodium ion transport"/>
    <property type="evidence" value="ECO:0007669"/>
    <property type="project" value="InterPro"/>
</dbReference>
<evidence type="ECO:0000256" key="4">
    <source>
        <dbReference type="ARBA" id="ARBA00022692"/>
    </source>
</evidence>
<feature type="transmembrane region" description="Helical" evidence="8">
    <location>
        <begin position="322"/>
        <end position="346"/>
    </location>
</feature>
<accession>A0A926QGM0</accession>
<dbReference type="SUPFAM" id="SSF103473">
    <property type="entry name" value="MFS general substrate transporter"/>
    <property type="match status" value="1"/>
</dbReference>
<evidence type="ECO:0000313" key="10">
    <source>
        <dbReference type="Proteomes" id="UP000650466"/>
    </source>
</evidence>
<dbReference type="RefSeq" id="WP_188172427.1">
    <property type="nucleotide sequence ID" value="NZ_JACVVD010000001.1"/>
</dbReference>
<reference evidence="9" key="1">
    <citation type="submission" date="2020-09" db="EMBL/GenBank/DDBJ databases">
        <title>Draft Genome Sequence of Paenibacillus sp. WST5.</title>
        <authorList>
            <person name="Bao Z."/>
        </authorList>
    </citation>
    <scope>NUCLEOTIDE SEQUENCE</scope>
    <source>
        <strain evidence="9">WST5</strain>
    </source>
</reference>
<keyword evidence="2" id="KW-0813">Transport</keyword>
<feature type="transmembrane region" description="Helical" evidence="8">
    <location>
        <begin position="410"/>
        <end position="431"/>
    </location>
</feature>
<organism evidence="9 10">
    <name type="scientific">Paenibacillus sedimenti</name>
    <dbReference type="NCBI Taxonomy" id="2770274"/>
    <lineage>
        <taxon>Bacteria</taxon>
        <taxon>Bacillati</taxon>
        <taxon>Bacillota</taxon>
        <taxon>Bacilli</taxon>
        <taxon>Bacillales</taxon>
        <taxon>Paenibacillaceae</taxon>
        <taxon>Paenibacillus</taxon>
    </lineage>
</organism>
<feature type="transmembrane region" description="Helical" evidence="8">
    <location>
        <begin position="81"/>
        <end position="102"/>
    </location>
</feature>
<dbReference type="Gene3D" id="1.20.1250.20">
    <property type="entry name" value="MFS general substrate transporter like domains"/>
    <property type="match status" value="2"/>
</dbReference>
<sequence length="451" mass="50032">MRPFGNRDRVGYMFGDLANDLFFVYMATYLMLFYTDIMGISGHAVGVMFLVVRLWDALCDVAIGSFIDSRKPSPEGKFRPYLIRFSVPISVLGVLCFTYFPSMSEQMALVYAYLTYMVYGTLYSCVNIPYGSLASAITSNPLERTSLSTYRTLGAAIANIVIAFTVPKLIFDVNNVPQAGGFLTAAVLFAVLSVIFYYGSYKLTTERITAGYDEVPRVDWGETVRGMLRNRSLIAFIIASIIMLTVNFLMASLNPYLFKDYFKNGELLSWMTLIVLPVSFILLPTVKPLVARFGKKEVAAGALILTFVSNLLLFSLPHVNPWVYLAFQFLSLIGLGYITMLTWALVADIIDYHEYITGKRQEGTVYSVYSFARKLGQALSGGLAGFALGAIGYVQGLAEQPPEVAHRIKQVITIVPATGSLAIIVLLALVYNLSKERVEKLLVELEAQRGH</sequence>
<dbReference type="CDD" id="cd17332">
    <property type="entry name" value="MFS_MelB_like"/>
    <property type="match status" value="1"/>
</dbReference>
<feature type="transmembrane region" description="Helical" evidence="8">
    <location>
        <begin position="267"/>
        <end position="286"/>
    </location>
</feature>
<dbReference type="GO" id="GO:0015293">
    <property type="term" value="F:symporter activity"/>
    <property type="evidence" value="ECO:0007669"/>
    <property type="project" value="UniProtKB-KW"/>
</dbReference>
<dbReference type="GO" id="GO:0005886">
    <property type="term" value="C:plasma membrane"/>
    <property type="evidence" value="ECO:0007669"/>
    <property type="project" value="UniProtKB-SubCell"/>
</dbReference>
<feature type="transmembrane region" description="Helical" evidence="8">
    <location>
        <begin position="176"/>
        <end position="198"/>
    </location>
</feature>
<dbReference type="InterPro" id="IPR018043">
    <property type="entry name" value="Na/Gal_symport_CS"/>
</dbReference>
<feature type="transmembrane region" description="Helical" evidence="8">
    <location>
        <begin position="150"/>
        <end position="170"/>
    </location>
</feature>
<proteinExistence type="predicted"/>
<evidence type="ECO:0000256" key="8">
    <source>
        <dbReference type="SAM" id="Phobius"/>
    </source>
</evidence>
<dbReference type="InterPro" id="IPR001927">
    <property type="entry name" value="Na/Gal_symport"/>
</dbReference>
<feature type="transmembrane region" description="Helical" evidence="8">
    <location>
        <begin position="108"/>
        <end position="130"/>
    </location>
</feature>
<keyword evidence="6 8" id="KW-1133">Transmembrane helix</keyword>
<evidence type="ECO:0000256" key="2">
    <source>
        <dbReference type="ARBA" id="ARBA00022448"/>
    </source>
</evidence>
<gene>
    <name evidence="9" type="ORF">ICC18_00475</name>
</gene>
<evidence type="ECO:0000313" key="9">
    <source>
        <dbReference type="EMBL" id="MBD0378595.1"/>
    </source>
</evidence>
<dbReference type="PANTHER" id="PTHR11328:SF24">
    <property type="entry name" value="MAJOR FACILITATOR SUPERFAMILY (MFS) PROFILE DOMAIN-CONTAINING PROTEIN"/>
    <property type="match status" value="1"/>
</dbReference>
<evidence type="ECO:0000256" key="3">
    <source>
        <dbReference type="ARBA" id="ARBA00022475"/>
    </source>
</evidence>
<dbReference type="AlphaFoldDB" id="A0A926QGM0"/>